<proteinExistence type="predicted"/>
<protein>
    <submittedName>
        <fullName evidence="1">Uncharacterized protein</fullName>
    </submittedName>
</protein>
<reference evidence="1" key="1">
    <citation type="submission" date="2014-09" db="EMBL/GenBank/DDBJ databases">
        <authorList>
            <person name="Magalhaes I.L.F."/>
            <person name="Oliveira U."/>
            <person name="Santos F.R."/>
            <person name="Vidigal T.H.D.A."/>
            <person name="Brescovit A.D."/>
            <person name="Santos A.J."/>
        </authorList>
    </citation>
    <scope>NUCLEOTIDE SEQUENCE</scope>
    <source>
        <tissue evidence="1">Shoot tissue taken approximately 20 cm above the soil surface</tissue>
    </source>
</reference>
<sequence length="23" mass="2470">MRRASGSVSLPLQYLSRTSTATS</sequence>
<dbReference type="AlphaFoldDB" id="A0A0A9G8J0"/>
<name>A0A0A9G8J0_ARUDO</name>
<evidence type="ECO:0000313" key="1">
    <source>
        <dbReference type="EMBL" id="JAE21390.1"/>
    </source>
</evidence>
<organism evidence="1">
    <name type="scientific">Arundo donax</name>
    <name type="common">Giant reed</name>
    <name type="synonym">Donax arundinaceus</name>
    <dbReference type="NCBI Taxonomy" id="35708"/>
    <lineage>
        <taxon>Eukaryota</taxon>
        <taxon>Viridiplantae</taxon>
        <taxon>Streptophyta</taxon>
        <taxon>Embryophyta</taxon>
        <taxon>Tracheophyta</taxon>
        <taxon>Spermatophyta</taxon>
        <taxon>Magnoliopsida</taxon>
        <taxon>Liliopsida</taxon>
        <taxon>Poales</taxon>
        <taxon>Poaceae</taxon>
        <taxon>PACMAD clade</taxon>
        <taxon>Arundinoideae</taxon>
        <taxon>Arundineae</taxon>
        <taxon>Arundo</taxon>
    </lineage>
</organism>
<reference evidence="1" key="2">
    <citation type="journal article" date="2015" name="Data Brief">
        <title>Shoot transcriptome of the giant reed, Arundo donax.</title>
        <authorList>
            <person name="Barrero R.A."/>
            <person name="Guerrero F.D."/>
            <person name="Moolhuijzen P."/>
            <person name="Goolsby J.A."/>
            <person name="Tidwell J."/>
            <person name="Bellgard S.E."/>
            <person name="Bellgard M.I."/>
        </authorList>
    </citation>
    <scope>NUCLEOTIDE SEQUENCE</scope>
    <source>
        <tissue evidence="1">Shoot tissue taken approximately 20 cm above the soil surface</tissue>
    </source>
</reference>
<accession>A0A0A9G8J0</accession>
<dbReference type="EMBL" id="GBRH01176506">
    <property type="protein sequence ID" value="JAE21390.1"/>
    <property type="molecule type" value="Transcribed_RNA"/>
</dbReference>